<dbReference type="eggNOG" id="COG2003">
    <property type="taxonomic scope" value="Bacteria"/>
</dbReference>
<dbReference type="RefSeq" id="WP_014261754.1">
    <property type="nucleotide sequence ID" value="NC_016630.1"/>
</dbReference>
<keyword evidence="3" id="KW-0479">Metal-binding</keyword>
<dbReference type="STRING" id="546269.HMPREF0389_00558"/>
<dbReference type="PANTHER" id="PTHR30471">
    <property type="entry name" value="DNA REPAIR PROTEIN RADC"/>
    <property type="match status" value="1"/>
</dbReference>
<evidence type="ECO:0000259" key="8">
    <source>
        <dbReference type="PROSITE" id="PS50249"/>
    </source>
</evidence>
<dbReference type="Gene3D" id="3.40.140.10">
    <property type="entry name" value="Cytidine Deaminase, domain 2"/>
    <property type="match status" value="1"/>
</dbReference>
<dbReference type="EMBL" id="CP002390">
    <property type="protein sequence ID" value="EFE28641.1"/>
    <property type="molecule type" value="Genomic_DNA"/>
</dbReference>
<name>D6GSK0_FILAD</name>
<dbReference type="Pfam" id="PF04002">
    <property type="entry name" value="RadC"/>
    <property type="match status" value="1"/>
</dbReference>
<sequence>MSDLRMRDISLDEKPREKMMKLGVSALSNVELLAIILDTGSSDKSVLDLSQEVLSLSKGLSGIRSLSINDFLSIKGIGPAKTGRILASLELSSRIAKQESEDLFQIDSAVSVANLFMEELRYLKREVFKVLFLDTKNKIICDRDISVGSLNASIVHPREVFKEALLYSSNKIFLIHNHPSGDTEPSREDILITERLKKAGELLGVEVLDHIIIGNGKYSSLRECGYL</sequence>
<comment type="similarity">
    <text evidence="1 7">Belongs to the UPF0758 family.</text>
</comment>
<dbReference type="PROSITE" id="PS01302">
    <property type="entry name" value="UPF0758"/>
    <property type="match status" value="1"/>
</dbReference>
<dbReference type="PANTHER" id="PTHR30471:SF3">
    <property type="entry name" value="UPF0758 PROTEIN YEES-RELATED"/>
    <property type="match status" value="1"/>
</dbReference>
<reference evidence="10" key="1">
    <citation type="submission" date="2010-12" db="EMBL/GenBank/DDBJ databases">
        <title>The genome sequence of Filifactor alocis strain ATCC 35896.</title>
        <authorList>
            <consortium name="The Broad Institute Genome Sequencing Platform"/>
            <person name="Ward D."/>
            <person name="Earl A."/>
            <person name="Feldgarden M."/>
            <person name="Young S.K."/>
            <person name="Gargeya S."/>
            <person name="Zeng Q."/>
            <person name="Alvarado L."/>
            <person name="Berlin A."/>
            <person name="Bochicchio J."/>
            <person name="Chapman S.B."/>
            <person name="Chen Z."/>
            <person name="Freedman E."/>
            <person name="Gellesch M."/>
            <person name="Goldberg J."/>
            <person name="Griggs A."/>
            <person name="Gujja S."/>
            <person name="Heilman E."/>
            <person name="Heiman D."/>
            <person name="Howarth C."/>
            <person name="Mehta T."/>
            <person name="Neiman D."/>
            <person name="Pearson M."/>
            <person name="Roberts A."/>
            <person name="Saif S."/>
            <person name="Shea T."/>
            <person name="Shenoy N."/>
            <person name="Sisk P."/>
            <person name="Stolte C."/>
            <person name="Sykes S."/>
            <person name="White J."/>
            <person name="Yandava C."/>
            <person name="Izard J."/>
            <person name="Blanton J.M."/>
            <person name="Baranova O.V."/>
            <person name="Tanner A.C."/>
            <person name="Dewhirst F.E."/>
            <person name="Haas B."/>
            <person name="Nusbaum C."/>
            <person name="Birren B."/>
        </authorList>
    </citation>
    <scope>NUCLEOTIDE SEQUENCE [LARGE SCALE GENOMIC DNA]</scope>
    <source>
        <strain evidence="10">ATCC 35896 / D40 B5</strain>
    </source>
</reference>
<dbReference type="GO" id="GO:0008237">
    <property type="term" value="F:metallopeptidase activity"/>
    <property type="evidence" value="ECO:0007669"/>
    <property type="project" value="UniProtKB-KW"/>
</dbReference>
<proteinExistence type="inferred from homology"/>
<keyword evidence="2" id="KW-0645">Protease</keyword>
<dbReference type="InterPro" id="IPR001405">
    <property type="entry name" value="UPF0758"/>
</dbReference>
<dbReference type="InterPro" id="IPR046778">
    <property type="entry name" value="UPF0758_N"/>
</dbReference>
<keyword evidence="4" id="KW-0378">Hydrolase</keyword>
<keyword evidence="10" id="KW-1185">Reference proteome</keyword>
<dbReference type="NCBIfam" id="NF000642">
    <property type="entry name" value="PRK00024.1"/>
    <property type="match status" value="1"/>
</dbReference>
<dbReference type="PROSITE" id="PS50249">
    <property type="entry name" value="MPN"/>
    <property type="match status" value="1"/>
</dbReference>
<dbReference type="CDD" id="cd08071">
    <property type="entry name" value="MPN_DUF2466"/>
    <property type="match status" value="1"/>
</dbReference>
<dbReference type="PATRIC" id="fig|546269.5.peg.88"/>
<keyword evidence="6" id="KW-0482">Metalloprotease</keyword>
<gene>
    <name evidence="9" type="primary">radC</name>
    <name evidence="9" type="ordered locus">HMPREF0389_00558</name>
</gene>
<feature type="domain" description="MPN" evidence="8">
    <location>
        <begin position="105"/>
        <end position="227"/>
    </location>
</feature>
<evidence type="ECO:0000256" key="4">
    <source>
        <dbReference type="ARBA" id="ARBA00022801"/>
    </source>
</evidence>
<dbReference type="OrthoDB" id="9804482at2"/>
<evidence type="ECO:0000256" key="6">
    <source>
        <dbReference type="ARBA" id="ARBA00023049"/>
    </source>
</evidence>
<dbReference type="InterPro" id="IPR025657">
    <property type="entry name" value="RadC_JAB"/>
</dbReference>
<evidence type="ECO:0000313" key="10">
    <source>
        <dbReference type="Proteomes" id="UP000007468"/>
    </source>
</evidence>
<evidence type="ECO:0000313" key="9">
    <source>
        <dbReference type="EMBL" id="EFE28641.1"/>
    </source>
</evidence>
<dbReference type="InterPro" id="IPR020891">
    <property type="entry name" value="UPF0758_CS"/>
</dbReference>
<accession>D6GSK0</accession>
<dbReference type="AlphaFoldDB" id="D6GSK0"/>
<dbReference type="InterPro" id="IPR037518">
    <property type="entry name" value="MPN"/>
</dbReference>
<dbReference type="KEGG" id="faa:HMPREF0389_00558"/>
<evidence type="ECO:0000256" key="2">
    <source>
        <dbReference type="ARBA" id="ARBA00022670"/>
    </source>
</evidence>
<dbReference type="Pfam" id="PF20582">
    <property type="entry name" value="UPF0758_N"/>
    <property type="match status" value="1"/>
</dbReference>
<evidence type="ECO:0000256" key="7">
    <source>
        <dbReference type="RuleBase" id="RU003797"/>
    </source>
</evidence>
<dbReference type="GO" id="GO:0046872">
    <property type="term" value="F:metal ion binding"/>
    <property type="evidence" value="ECO:0007669"/>
    <property type="project" value="UniProtKB-KW"/>
</dbReference>
<protein>
    <submittedName>
        <fullName evidence="9">DNA repair protein RadC</fullName>
    </submittedName>
</protein>
<evidence type="ECO:0000256" key="5">
    <source>
        <dbReference type="ARBA" id="ARBA00022833"/>
    </source>
</evidence>
<dbReference type="Proteomes" id="UP000007468">
    <property type="component" value="Chromosome"/>
</dbReference>
<dbReference type="NCBIfam" id="TIGR00608">
    <property type="entry name" value="radc"/>
    <property type="match status" value="1"/>
</dbReference>
<dbReference type="GO" id="GO:0006508">
    <property type="term" value="P:proteolysis"/>
    <property type="evidence" value="ECO:0007669"/>
    <property type="project" value="UniProtKB-KW"/>
</dbReference>
<evidence type="ECO:0000256" key="1">
    <source>
        <dbReference type="ARBA" id="ARBA00010243"/>
    </source>
</evidence>
<keyword evidence="5" id="KW-0862">Zinc</keyword>
<evidence type="ECO:0000256" key="3">
    <source>
        <dbReference type="ARBA" id="ARBA00022723"/>
    </source>
</evidence>
<organism evidence="9 10">
    <name type="scientific">Filifactor alocis (strain ATCC 35896 / CCUG 47790 / D40 B5)</name>
    <name type="common">Fusobacterium alocis</name>
    <dbReference type="NCBI Taxonomy" id="546269"/>
    <lineage>
        <taxon>Bacteria</taxon>
        <taxon>Bacillati</taxon>
        <taxon>Bacillota</taxon>
        <taxon>Clostridia</taxon>
        <taxon>Peptostreptococcales</taxon>
        <taxon>Filifactoraceae</taxon>
        <taxon>Filifactor</taxon>
    </lineage>
</organism>